<keyword evidence="18" id="KW-1185">Reference proteome</keyword>
<dbReference type="PROSITE" id="PS00455">
    <property type="entry name" value="AMP_BINDING"/>
    <property type="match status" value="1"/>
</dbReference>
<evidence type="ECO:0000256" key="6">
    <source>
        <dbReference type="ARBA" id="ARBA00022741"/>
    </source>
</evidence>
<dbReference type="RefSeq" id="WP_123069899.1">
    <property type="nucleotide sequence ID" value="NZ_JSAB01000118.1"/>
</dbReference>
<evidence type="ECO:0000256" key="4">
    <source>
        <dbReference type="ARBA" id="ARBA00006432"/>
    </source>
</evidence>
<keyword evidence="11" id="KW-0472">Membrane</keyword>
<dbReference type="EC" id="6.2.1.3" evidence="12"/>
<sequence length="564" mass="61797">MDKIWLQSYPPGVPAEIDPDQYRSLVHLLEESFSKFADRKAYVCMDKFLTYGELDAYSKRLAAWLQSRGLAPGARVAIMMPNVLQYPIALAAVLRAGYTVVNVNPLYTARELEHQLTDSGSEAIIVLENFAHTVQKVMGKTPVRHVVVASMGEMLGGVKGMLVNFVVRNVKKMVPEFSLPNMVTFKDALAQGERMPFKPAELKIDDVAFLQYTGGTTGVSKGAVLLHRHVIANVLQNEAWFAPTLGKLKAGEQPQFACALPLYHIYALTVCALLGLRIGGMNLLIPNPRDIKGFIKELGGYRINIFPAVNTLYNGLLNNDDFAKLDFSGLMVCPGGGMAVQKAVADKWLKTTGIPIVEGYGLSETSPVVSANRCDITEFTGTIGLPLPSTELRILDDAGNEVPFGTAGEIAVRGPQVMAGYWQRDDETAKVMTADGFFKTGDIGIMDAQGYTRIVDRKKDMILVSGFNVYPNELEGVIAGHAGVLECAVVGVPDEHSGEAVKVFVVKKDPGLTAEQLMGYCKEQFTGYKRPKYIEFRDELPKTNVGKILRRALRDEKKQPETVA</sequence>
<dbReference type="Pfam" id="PF13193">
    <property type="entry name" value="AMP-binding_C"/>
    <property type="match status" value="1"/>
</dbReference>
<dbReference type="SUPFAM" id="SSF56801">
    <property type="entry name" value="Acetyl-CoA synthetase-like"/>
    <property type="match status" value="1"/>
</dbReference>
<gene>
    <name evidence="17" type="ORF">NM04_12745</name>
</gene>
<evidence type="ECO:0000256" key="2">
    <source>
        <dbReference type="ARBA" id="ARBA00004170"/>
    </source>
</evidence>
<evidence type="ECO:0000256" key="14">
    <source>
        <dbReference type="ARBA" id="ARBA00042773"/>
    </source>
</evidence>
<organism evidence="17 18">
    <name type="scientific">Massilia aurea</name>
    <dbReference type="NCBI Taxonomy" id="373040"/>
    <lineage>
        <taxon>Bacteria</taxon>
        <taxon>Pseudomonadati</taxon>
        <taxon>Pseudomonadota</taxon>
        <taxon>Betaproteobacteria</taxon>
        <taxon>Burkholderiales</taxon>
        <taxon>Oxalobacteraceae</taxon>
        <taxon>Telluria group</taxon>
        <taxon>Massilia</taxon>
    </lineage>
</organism>
<evidence type="ECO:0000259" key="15">
    <source>
        <dbReference type="Pfam" id="PF00501"/>
    </source>
</evidence>
<accession>A0A422QKC5</accession>
<comment type="cofactor">
    <cofactor evidence="1">
        <name>Mg(2+)</name>
        <dbReference type="ChEBI" id="CHEBI:18420"/>
    </cofactor>
</comment>
<protein>
    <recommendedName>
        <fullName evidence="13">Long-chain-fatty-acid--CoA ligase</fullName>
        <ecNumber evidence="12">6.2.1.3</ecNumber>
    </recommendedName>
    <alternativeName>
        <fullName evidence="14">Long-chain acyl-CoA synthetase</fullName>
    </alternativeName>
</protein>
<dbReference type="OrthoDB" id="9766486at2"/>
<evidence type="ECO:0000256" key="5">
    <source>
        <dbReference type="ARBA" id="ARBA00022598"/>
    </source>
</evidence>
<dbReference type="FunFam" id="3.30.300.30:FF:000006">
    <property type="entry name" value="Long-chain-fatty-acid--CoA ligase FadD"/>
    <property type="match status" value="1"/>
</dbReference>
<evidence type="ECO:0000256" key="3">
    <source>
        <dbReference type="ARBA" id="ARBA00005005"/>
    </source>
</evidence>
<proteinExistence type="inferred from homology"/>
<dbReference type="Gene3D" id="3.30.300.30">
    <property type="match status" value="1"/>
</dbReference>
<keyword evidence="10" id="KW-0443">Lipid metabolism</keyword>
<evidence type="ECO:0000259" key="16">
    <source>
        <dbReference type="Pfam" id="PF13193"/>
    </source>
</evidence>
<dbReference type="Pfam" id="PF00501">
    <property type="entry name" value="AMP-binding"/>
    <property type="match status" value="1"/>
</dbReference>
<dbReference type="InterPro" id="IPR020845">
    <property type="entry name" value="AMP-binding_CS"/>
</dbReference>
<keyword evidence="7" id="KW-0276">Fatty acid metabolism</keyword>
<evidence type="ECO:0000256" key="1">
    <source>
        <dbReference type="ARBA" id="ARBA00001946"/>
    </source>
</evidence>
<dbReference type="GO" id="GO:0016020">
    <property type="term" value="C:membrane"/>
    <property type="evidence" value="ECO:0007669"/>
    <property type="project" value="UniProtKB-SubCell"/>
</dbReference>
<evidence type="ECO:0000256" key="11">
    <source>
        <dbReference type="ARBA" id="ARBA00023136"/>
    </source>
</evidence>
<evidence type="ECO:0000256" key="13">
    <source>
        <dbReference type="ARBA" id="ARBA00039545"/>
    </source>
</evidence>
<evidence type="ECO:0000313" key="18">
    <source>
        <dbReference type="Proteomes" id="UP000283254"/>
    </source>
</evidence>
<evidence type="ECO:0000256" key="9">
    <source>
        <dbReference type="ARBA" id="ARBA00022842"/>
    </source>
</evidence>
<dbReference type="GO" id="GO:0004467">
    <property type="term" value="F:long-chain fatty acid-CoA ligase activity"/>
    <property type="evidence" value="ECO:0007669"/>
    <property type="project" value="UniProtKB-EC"/>
</dbReference>
<dbReference type="Proteomes" id="UP000283254">
    <property type="component" value="Unassembled WGS sequence"/>
</dbReference>
<dbReference type="EMBL" id="JSAB01000118">
    <property type="protein sequence ID" value="RNF30418.1"/>
    <property type="molecule type" value="Genomic_DNA"/>
</dbReference>
<keyword evidence="9" id="KW-0460">Magnesium</keyword>
<dbReference type="FunFam" id="3.40.50.12780:FF:000003">
    <property type="entry name" value="Long-chain-fatty-acid--CoA ligase FadD"/>
    <property type="match status" value="1"/>
</dbReference>
<keyword evidence="6" id="KW-0547">Nucleotide-binding</keyword>
<dbReference type="PANTHER" id="PTHR43767">
    <property type="entry name" value="LONG-CHAIN-FATTY-ACID--COA LIGASE"/>
    <property type="match status" value="1"/>
</dbReference>
<comment type="pathway">
    <text evidence="3">Lipid metabolism; fatty acid beta-oxidation.</text>
</comment>
<dbReference type="InterPro" id="IPR050237">
    <property type="entry name" value="ATP-dep_AMP-bd_enzyme"/>
</dbReference>
<dbReference type="InterPro" id="IPR045851">
    <property type="entry name" value="AMP-bd_C_sf"/>
</dbReference>
<feature type="domain" description="AMP-dependent synthetase/ligase" evidence="15">
    <location>
        <begin position="30"/>
        <end position="422"/>
    </location>
</feature>
<dbReference type="CDD" id="cd05936">
    <property type="entry name" value="FC-FACS_FadD_like"/>
    <property type="match status" value="1"/>
</dbReference>
<comment type="subcellular location">
    <subcellularLocation>
        <location evidence="2">Membrane</location>
        <topology evidence="2">Peripheral membrane protein</topology>
    </subcellularLocation>
</comment>
<evidence type="ECO:0000256" key="12">
    <source>
        <dbReference type="ARBA" id="ARBA00026121"/>
    </source>
</evidence>
<feature type="domain" description="AMP-binding enzyme C-terminal" evidence="16">
    <location>
        <begin position="473"/>
        <end position="547"/>
    </location>
</feature>
<evidence type="ECO:0000256" key="10">
    <source>
        <dbReference type="ARBA" id="ARBA00023098"/>
    </source>
</evidence>
<dbReference type="AlphaFoldDB" id="A0A422QKC5"/>
<dbReference type="InterPro" id="IPR042099">
    <property type="entry name" value="ANL_N_sf"/>
</dbReference>
<keyword evidence="8" id="KW-0067">ATP-binding</keyword>
<dbReference type="InterPro" id="IPR025110">
    <property type="entry name" value="AMP-bd_C"/>
</dbReference>
<dbReference type="GO" id="GO:0005524">
    <property type="term" value="F:ATP binding"/>
    <property type="evidence" value="ECO:0007669"/>
    <property type="project" value="UniProtKB-KW"/>
</dbReference>
<comment type="caution">
    <text evidence="17">The sequence shown here is derived from an EMBL/GenBank/DDBJ whole genome shotgun (WGS) entry which is preliminary data.</text>
</comment>
<name>A0A422QKC5_9BURK</name>
<dbReference type="PANTHER" id="PTHR43767:SF8">
    <property type="entry name" value="LONG-CHAIN-FATTY-ACID--COA LIGASE"/>
    <property type="match status" value="1"/>
</dbReference>
<dbReference type="InterPro" id="IPR000873">
    <property type="entry name" value="AMP-dep_synth/lig_dom"/>
</dbReference>
<evidence type="ECO:0000313" key="17">
    <source>
        <dbReference type="EMBL" id="RNF30418.1"/>
    </source>
</evidence>
<comment type="similarity">
    <text evidence="4">Belongs to the ATP-dependent AMP-binding enzyme family.</text>
</comment>
<keyword evidence="5 17" id="KW-0436">Ligase</keyword>
<evidence type="ECO:0000256" key="7">
    <source>
        <dbReference type="ARBA" id="ARBA00022832"/>
    </source>
</evidence>
<dbReference type="Gene3D" id="3.40.50.12780">
    <property type="entry name" value="N-terminal domain of ligase-like"/>
    <property type="match status" value="1"/>
</dbReference>
<dbReference type="NCBIfam" id="NF005463">
    <property type="entry name" value="PRK07059.1"/>
    <property type="match status" value="1"/>
</dbReference>
<reference evidence="17" key="1">
    <citation type="submission" date="2014-10" db="EMBL/GenBank/DDBJ databases">
        <title>Massilia sp. genome.</title>
        <authorList>
            <person name="Xu B."/>
            <person name="Dai L."/>
            <person name="Huang Z."/>
        </authorList>
    </citation>
    <scope>NUCLEOTIDE SEQUENCE [LARGE SCALE GENOMIC DNA]</scope>
    <source>
        <strain evidence="17">CFS-1</strain>
    </source>
</reference>
<evidence type="ECO:0000256" key="8">
    <source>
        <dbReference type="ARBA" id="ARBA00022840"/>
    </source>
</evidence>